<dbReference type="AlphaFoldDB" id="A0A2R3ILM3"/>
<protein>
    <submittedName>
        <fullName evidence="1">Prephenate dehydratase family protein</fullName>
    </submittedName>
</protein>
<keyword evidence="2" id="KW-1185">Reference proteome</keyword>
<evidence type="ECO:0000313" key="2">
    <source>
        <dbReference type="Proteomes" id="UP000238390"/>
    </source>
</evidence>
<dbReference type="Proteomes" id="UP000238390">
    <property type="component" value="Chromosome"/>
</dbReference>
<proteinExistence type="predicted"/>
<dbReference type="RefSeq" id="WP_003156525.1">
    <property type="nucleotide sequence ID" value="NZ_CP027169.1"/>
</dbReference>
<sequence>MNIYTLGPSGTNCEKAARQYMAKSGWNGQIELRATLEEALDDLLGSQEPGILMGCIVYPRLHEIVFRHLDRLKLVDHHLMDTYDMVFARNGNTTVKRIGSHPAPTSLLAKLGEPATSAELVLCTSNSEAARQCALGNIDGCITTIEAAQNNELHIVENFGPVPMGFSIHLKTATPVA</sequence>
<evidence type="ECO:0000313" key="1">
    <source>
        <dbReference type="EMBL" id="AVK02835.1"/>
    </source>
</evidence>
<organism evidence="1 2">
    <name type="scientific">Pseudomonas paraeruginosa</name>
    <dbReference type="NCBI Taxonomy" id="2994495"/>
    <lineage>
        <taxon>Bacteria</taxon>
        <taxon>Pseudomonadati</taxon>
        <taxon>Pseudomonadota</taxon>
        <taxon>Gammaproteobacteria</taxon>
        <taxon>Pseudomonadales</taxon>
        <taxon>Pseudomonadaceae</taxon>
        <taxon>Pseudomonas</taxon>
    </lineage>
</organism>
<name>A0A2R3ILM3_9PSED</name>
<dbReference type="SUPFAM" id="SSF53850">
    <property type="entry name" value="Periplasmic binding protein-like II"/>
    <property type="match status" value="1"/>
</dbReference>
<accession>A0A2R3ILM3</accession>
<dbReference type="EMBL" id="CP027169">
    <property type="protein sequence ID" value="AVK02835.1"/>
    <property type="molecule type" value="Genomic_DNA"/>
</dbReference>
<reference evidence="1 2" key="1">
    <citation type="submission" date="2018-02" db="EMBL/GenBank/DDBJ databases">
        <title>FDA/CDC Antimicrobial Resistant Isolate Bank Genome Sequencing.</title>
        <authorList>
            <person name="Benahmed F.H."/>
            <person name="Lutgring J.D."/>
            <person name="Yoo B."/>
            <person name="Machado M."/>
            <person name="Brown A."/>
            <person name="McAllister G."/>
            <person name="Perry A."/>
            <person name="Halpin A.L."/>
            <person name="Vavikolanu K."/>
            <person name="Ott S."/>
            <person name="Zhao X."/>
            <person name="Tallon L.J."/>
            <person name="Sadzewicz L."/>
            <person name="Aluvathingal J."/>
            <person name="Nadendla S."/>
            <person name="Voskania-kordi A."/>
            <person name="Simonyan V."/>
            <person name="Patel J."/>
            <person name="Shawar R.M."/>
        </authorList>
    </citation>
    <scope>NUCLEOTIDE SEQUENCE [LARGE SCALE GENOMIC DNA]</scope>
    <source>
        <strain evidence="1 2">AR_0356</strain>
    </source>
</reference>
<gene>
    <name evidence="1" type="ORF">CSB93_4522</name>
</gene>